<keyword evidence="3" id="KW-1185">Reference proteome</keyword>
<organism evidence="2 3">
    <name type="scientific">Lysinibacillus pakistanensis</name>
    <dbReference type="NCBI Taxonomy" id="759811"/>
    <lineage>
        <taxon>Bacteria</taxon>
        <taxon>Bacillati</taxon>
        <taxon>Bacillota</taxon>
        <taxon>Bacilli</taxon>
        <taxon>Bacillales</taxon>
        <taxon>Bacillaceae</taxon>
        <taxon>Lysinibacillus</taxon>
    </lineage>
</organism>
<name>A0ABX6DLT2_9BACI</name>
<dbReference type="EMBL" id="CP045836">
    <property type="protein sequence ID" value="QGG54079.1"/>
    <property type="molecule type" value="Genomic_DNA"/>
</dbReference>
<geneLocation type="plasmid" evidence="2 3">
    <name>unnamed</name>
</geneLocation>
<accession>A0ABX6DLT2</accession>
<dbReference type="Proteomes" id="UP000373269">
    <property type="component" value="Plasmid unnamed"/>
</dbReference>
<evidence type="ECO:0000313" key="3">
    <source>
        <dbReference type="Proteomes" id="UP000373269"/>
    </source>
</evidence>
<evidence type="ECO:0000313" key="2">
    <source>
        <dbReference type="EMBL" id="QGG54134.1"/>
    </source>
</evidence>
<protein>
    <submittedName>
        <fullName evidence="2">Uncharacterized protein</fullName>
    </submittedName>
</protein>
<dbReference type="EMBL" id="CP045836">
    <property type="protein sequence ID" value="QGG54134.1"/>
    <property type="molecule type" value="Genomic_DNA"/>
</dbReference>
<gene>
    <name evidence="1" type="ORF">GDS87_24475</name>
    <name evidence="2" type="ORF">GDS87_24755</name>
</gene>
<evidence type="ECO:0000313" key="1">
    <source>
        <dbReference type="EMBL" id="QGG54079.1"/>
    </source>
</evidence>
<keyword evidence="2" id="KW-0614">Plasmid</keyword>
<proteinExistence type="predicted"/>
<sequence>MLDAKADFYNCASLEVWQIRKSKERTIKGKVIPAHEIKPGNEDYPFTAHQFMRNHFKTEDEFQDIALKRFNEYEEGVRPKKIVNKIE</sequence>
<dbReference type="RefSeq" id="WP_369595974.1">
    <property type="nucleotide sequence ID" value="NZ_CP045836.1"/>
</dbReference>
<reference evidence="2 3" key="1">
    <citation type="submission" date="2019-11" db="EMBL/GenBank/DDBJ databases">
        <title>Whole Genome Sequencing and Comparative Genomic Analyses of Lysinibacillus pakistanensis LZH-9, a Halotolerant Strain with Excellent COD Removal Capability.</title>
        <authorList>
            <person name="Zhou H."/>
        </authorList>
    </citation>
    <scope>NUCLEOTIDE SEQUENCE [LARGE SCALE GENOMIC DNA]</scope>
    <source>
        <strain evidence="2 3">LZH-9</strain>
        <plasmid evidence="2 3">unnamed</plasmid>
    </source>
</reference>